<gene>
    <name evidence="5" type="ORF">AH67_08350</name>
</gene>
<keyword evidence="4" id="KW-0460">Magnesium</keyword>
<dbReference type="SFLD" id="SFLDG01129">
    <property type="entry name" value="C1.5:_HAD__Beta-PGM__Phosphata"/>
    <property type="match status" value="1"/>
</dbReference>
<dbReference type="PRINTS" id="PR00413">
    <property type="entry name" value="HADHALOGNASE"/>
</dbReference>
<protein>
    <submittedName>
        <fullName evidence="5">Haloacid dehalogenase</fullName>
    </submittedName>
</protein>
<comment type="cofactor">
    <cofactor evidence="1">
        <name>Mg(2+)</name>
        <dbReference type="ChEBI" id="CHEBI:18420"/>
    </cofactor>
</comment>
<dbReference type="OrthoDB" id="9810501at2"/>
<dbReference type="PANTHER" id="PTHR46470:SF2">
    <property type="entry name" value="GLYCERALDEHYDE 3-PHOSPHATE PHOSPHATASE"/>
    <property type="match status" value="1"/>
</dbReference>
<dbReference type="Gene3D" id="1.10.150.520">
    <property type="match status" value="1"/>
</dbReference>
<proteinExistence type="predicted"/>
<dbReference type="InterPro" id="IPR006439">
    <property type="entry name" value="HAD-SF_hydro_IA"/>
</dbReference>
<keyword evidence="3" id="KW-0378">Hydrolase</keyword>
<dbReference type="Pfam" id="PF00702">
    <property type="entry name" value="Hydrolase"/>
    <property type="match status" value="1"/>
</dbReference>
<evidence type="ECO:0000313" key="5">
    <source>
        <dbReference type="EMBL" id="AIZ16906.1"/>
    </source>
</evidence>
<dbReference type="InterPro" id="IPR023214">
    <property type="entry name" value="HAD_sf"/>
</dbReference>
<evidence type="ECO:0000256" key="4">
    <source>
        <dbReference type="ARBA" id="ARBA00022842"/>
    </source>
</evidence>
<reference evidence="5 6" key="1">
    <citation type="journal article" date="2015" name="Genome Announc.">
        <title>Bifidobacterium pseudolongum Strain PV8-2, Isolated from a Stool Sample of an Anemic Kenyan Infant.</title>
        <authorList>
            <person name="Vazquez-Gutierrez P."/>
            <person name="Lacroix C."/>
            <person name="Chassard C."/>
            <person name="Klumpp J."/>
            <person name="Stevens M.J."/>
            <person name="Jans C."/>
        </authorList>
    </citation>
    <scope>NUCLEOTIDE SEQUENCE [LARGE SCALE GENOMIC DNA]</scope>
    <source>
        <strain evidence="5 6">PV8-2</strain>
    </source>
</reference>
<evidence type="ECO:0000256" key="1">
    <source>
        <dbReference type="ARBA" id="ARBA00001946"/>
    </source>
</evidence>
<dbReference type="AlphaFoldDB" id="A0A0A7IA58"/>
<dbReference type="GO" id="GO:0044281">
    <property type="term" value="P:small molecule metabolic process"/>
    <property type="evidence" value="ECO:0007669"/>
    <property type="project" value="UniProtKB-ARBA"/>
</dbReference>
<dbReference type="Gene3D" id="3.40.50.1000">
    <property type="entry name" value="HAD superfamily/HAD-like"/>
    <property type="match status" value="1"/>
</dbReference>
<evidence type="ECO:0000313" key="6">
    <source>
        <dbReference type="Proteomes" id="UP000030636"/>
    </source>
</evidence>
<name>A0A0A7IA58_9BIFI</name>
<dbReference type="PANTHER" id="PTHR46470">
    <property type="entry name" value="N-ACYLNEURAMINATE-9-PHOSPHATASE"/>
    <property type="match status" value="1"/>
</dbReference>
<dbReference type="SUPFAM" id="SSF56784">
    <property type="entry name" value="HAD-like"/>
    <property type="match status" value="1"/>
</dbReference>
<dbReference type="GO" id="GO:0046872">
    <property type="term" value="F:metal ion binding"/>
    <property type="evidence" value="ECO:0007669"/>
    <property type="project" value="UniProtKB-KW"/>
</dbReference>
<dbReference type="STRING" id="1447715.AH67_08350"/>
<dbReference type="KEGG" id="bpsp:AH67_08350"/>
<dbReference type="SFLD" id="SFLDS00003">
    <property type="entry name" value="Haloacid_Dehalogenase"/>
    <property type="match status" value="1"/>
</dbReference>
<evidence type="ECO:0000256" key="2">
    <source>
        <dbReference type="ARBA" id="ARBA00022723"/>
    </source>
</evidence>
<keyword evidence="2" id="KW-0479">Metal-binding</keyword>
<dbReference type="HOGENOM" id="CLU_045011_8_6_11"/>
<organism evidence="5 6">
    <name type="scientific">Bifidobacterium pseudolongum PV8-2</name>
    <dbReference type="NCBI Taxonomy" id="1447715"/>
    <lineage>
        <taxon>Bacteria</taxon>
        <taxon>Bacillati</taxon>
        <taxon>Actinomycetota</taxon>
        <taxon>Actinomycetes</taxon>
        <taxon>Bifidobacteriales</taxon>
        <taxon>Bifidobacteriaceae</taxon>
        <taxon>Bifidobacterium</taxon>
    </lineage>
</organism>
<sequence>MTANRYPVVLFDLYGTLVDIHTDEQSEDAWTALRAALYREGAEYPTNGRLREQFAREVVRANARRDRGDWFEPDLLPAYHALFRACWVDGTLDQARKVAWTFRRASTSKLRLFPGAKELLRTLKGEGRRVVLISNAQASYTWPELKLLGLNDMFDDVLISSDEGIRKPSVEIFRHALIREEVEPQYALMVGNDEASDIFGAAQAGIDAVYLHTDDNTGGETADQAVASFEGADYQGLLDYIHKAEAEASGANGMGQG</sequence>
<accession>A0A0A7IA58</accession>
<keyword evidence="6" id="KW-1185">Reference proteome</keyword>
<evidence type="ECO:0000256" key="3">
    <source>
        <dbReference type="ARBA" id="ARBA00022801"/>
    </source>
</evidence>
<dbReference type="InterPro" id="IPR051400">
    <property type="entry name" value="HAD-like_hydrolase"/>
</dbReference>
<dbReference type="EMBL" id="CP007457">
    <property type="protein sequence ID" value="AIZ16906.1"/>
    <property type="molecule type" value="Genomic_DNA"/>
</dbReference>
<dbReference type="GO" id="GO:0016791">
    <property type="term" value="F:phosphatase activity"/>
    <property type="evidence" value="ECO:0007669"/>
    <property type="project" value="TreeGrafter"/>
</dbReference>
<dbReference type="RefSeq" id="WP_052177329.1">
    <property type="nucleotide sequence ID" value="NZ_CP007457.1"/>
</dbReference>
<dbReference type="Proteomes" id="UP000030636">
    <property type="component" value="Chromosome"/>
</dbReference>
<dbReference type="InterPro" id="IPR036412">
    <property type="entry name" value="HAD-like_sf"/>
</dbReference>
<dbReference type="NCBIfam" id="TIGR01549">
    <property type="entry name" value="HAD-SF-IA-v1"/>
    <property type="match status" value="1"/>
</dbReference>